<dbReference type="EMBL" id="CP045895">
    <property type="protein sequence ID" value="QQP49284.1"/>
    <property type="molecule type" value="Genomic_DNA"/>
</dbReference>
<sequence length="54" mass="6147">LLSGNGGNNWPTSKEVKMDLAHYNPGYHLSTLFQFIQKTPYKLHFLCGSFFVQA</sequence>
<organism evidence="1 2">
    <name type="scientific">Caligus rogercresseyi</name>
    <name type="common">Sea louse</name>
    <dbReference type="NCBI Taxonomy" id="217165"/>
    <lineage>
        <taxon>Eukaryota</taxon>
        <taxon>Metazoa</taxon>
        <taxon>Ecdysozoa</taxon>
        <taxon>Arthropoda</taxon>
        <taxon>Crustacea</taxon>
        <taxon>Multicrustacea</taxon>
        <taxon>Hexanauplia</taxon>
        <taxon>Copepoda</taxon>
        <taxon>Siphonostomatoida</taxon>
        <taxon>Caligidae</taxon>
        <taxon>Caligus</taxon>
    </lineage>
</organism>
<name>A0A7T8K7S9_CALRO</name>
<evidence type="ECO:0000313" key="1">
    <source>
        <dbReference type="EMBL" id="QQP49284.1"/>
    </source>
</evidence>
<protein>
    <submittedName>
        <fullName evidence="1">Uncharacterized protein</fullName>
    </submittedName>
</protein>
<keyword evidence="2" id="KW-1185">Reference proteome</keyword>
<dbReference type="Proteomes" id="UP000595437">
    <property type="component" value="Chromosome 6"/>
</dbReference>
<feature type="non-terminal residue" evidence="1">
    <location>
        <position position="1"/>
    </location>
</feature>
<proteinExistence type="predicted"/>
<evidence type="ECO:0000313" key="2">
    <source>
        <dbReference type="Proteomes" id="UP000595437"/>
    </source>
</evidence>
<reference evidence="2" key="1">
    <citation type="submission" date="2021-01" db="EMBL/GenBank/DDBJ databases">
        <title>Caligus Genome Assembly.</title>
        <authorList>
            <person name="Gallardo-Escarate C."/>
        </authorList>
    </citation>
    <scope>NUCLEOTIDE SEQUENCE [LARGE SCALE GENOMIC DNA]</scope>
</reference>
<feature type="non-terminal residue" evidence="1">
    <location>
        <position position="54"/>
    </location>
</feature>
<dbReference type="AlphaFoldDB" id="A0A7T8K7S9"/>
<accession>A0A7T8K7S9</accession>
<gene>
    <name evidence="1" type="ORF">FKW44_009893</name>
</gene>